<dbReference type="Pfam" id="PF16486">
    <property type="entry name" value="ArgoN"/>
    <property type="match status" value="1"/>
</dbReference>
<dbReference type="InterPro" id="IPR014811">
    <property type="entry name" value="ArgoL1"/>
</dbReference>
<dbReference type="SUPFAM" id="SSF101690">
    <property type="entry name" value="PAZ domain"/>
    <property type="match status" value="1"/>
</dbReference>
<dbReference type="Gene3D" id="3.40.50.2300">
    <property type="match status" value="1"/>
</dbReference>
<protein>
    <submittedName>
        <fullName evidence="4">Argonaute-like protein</fullName>
    </submittedName>
</protein>
<dbReference type="InterPro" id="IPR012337">
    <property type="entry name" value="RNaseH-like_sf"/>
</dbReference>
<comment type="caution">
    <text evidence="4">The sequence shown here is derived from an EMBL/GenBank/DDBJ whole genome shotgun (WGS) entry which is preliminary data.</text>
</comment>
<dbReference type="Proteomes" id="UP001215280">
    <property type="component" value="Unassembled WGS sequence"/>
</dbReference>
<dbReference type="Pfam" id="PF02171">
    <property type="entry name" value="Piwi"/>
    <property type="match status" value="1"/>
</dbReference>
<dbReference type="EMBL" id="JARJLG010000059">
    <property type="protein sequence ID" value="KAJ7757239.1"/>
    <property type="molecule type" value="Genomic_DNA"/>
</dbReference>
<feature type="region of interest" description="Disordered" evidence="1">
    <location>
        <begin position="1"/>
        <end position="109"/>
    </location>
</feature>
<dbReference type="Gene3D" id="3.30.420.10">
    <property type="entry name" value="Ribonuclease H-like superfamily/Ribonuclease H"/>
    <property type="match status" value="1"/>
</dbReference>
<feature type="compositionally biased region" description="Gly residues" evidence="1">
    <location>
        <begin position="1"/>
        <end position="10"/>
    </location>
</feature>
<dbReference type="PROSITE" id="PS50821">
    <property type="entry name" value="PAZ"/>
    <property type="match status" value="1"/>
</dbReference>
<dbReference type="InterPro" id="IPR032474">
    <property type="entry name" value="Argonaute_N"/>
</dbReference>
<dbReference type="SMART" id="SM00950">
    <property type="entry name" value="Piwi"/>
    <property type="match status" value="1"/>
</dbReference>
<feature type="compositionally biased region" description="Basic residues" evidence="1">
    <location>
        <begin position="72"/>
        <end position="81"/>
    </location>
</feature>
<evidence type="ECO:0000256" key="1">
    <source>
        <dbReference type="SAM" id="MobiDB-lite"/>
    </source>
</evidence>
<gene>
    <name evidence="4" type="ORF">DFH07DRAFT_919697</name>
</gene>
<sequence>MQPRGHGSGGAQAHAGTARGRSSGRGRRGEGVQSTDSSPHRHGTEDVARGRGRGPGGRSAGRGESPEPARGSSRRGARRASSRGSRETSSMGSSRTRSPAPSQPQGSNLQRRYMIVLSVLTADITPIGVPRRGFGRLGTHRRIVANSFPTRIEGRRVYQYDVITPPDGFPRDKQPATALNMRIIRELQHTVAPHIFNPPAVYDGQRKLYALVELPLEDNTEFPVVLPGTSNAVVYTIRLKRAGETIDTGVLNRFIDGTESHSTDVINGLQVINVALRMTPLSTLPSGKERRIFYTPSDTRALGFGVVVWRGYFQSLRPAISRLLVNVDVSSCVMYRPGPLIDLAREYLHPNDRRPLEHLLGHERDRLARFITGIRVACDRLGAPAMERSIKELGNSRPDQETFTTRNGRSMTIAQYFTSTRNQNLRYPDLPCVQVGNVEAGRSVLVPIELCTVLPGQPLRMNLPPEIFQKRIEFGARPPTERLQIIKNGLQVLAYGQSEYVRQFGISVNTEVLYTDARVLFPPTLRYRAAPGNQGESIASPRNGKWNMERQHFYKAAIVETWALVNYTPKRDLKGMIGQFVTCCRDLGIEFRQSDPTATKHLDDRGNILQHLDEVEQECVAKNGNSPTFFFVVLPTQGDRTMYQSVKFWGDVKRGKVTQCMKEDNCDISKPELWRNVAHKINVKLGGINVVVDSSGSTLPSGVPLLGRPNDGTMVMGADVAHPSTGGSNSTSYSALVSSVDSHASKYVATLHMQPERQEMITDLQNMTMYLLTRYIWYRREKENVPAEHQPPKRIIFYRDGVDEGQFQKVVNDGRQTAPLFIVAGACSLLNMNPKITLVVVGKRHHMRFFDLERNHNNNCLSGTVIDRDVVHPTEYDFYLHSHGHGGVRGTSRPGHYSVLYDDNNLTPDSVEALSFALCHVYARSTRAVSIPAPVYYADRVCSRRSNHFNPRSRADMSEPKTSFSVGENSFQEIHDAHKDLMYFV</sequence>
<dbReference type="InterPro" id="IPR036397">
    <property type="entry name" value="RNaseH_sf"/>
</dbReference>
<dbReference type="InterPro" id="IPR003165">
    <property type="entry name" value="Piwi"/>
</dbReference>
<dbReference type="SUPFAM" id="SSF53098">
    <property type="entry name" value="Ribonuclease H-like"/>
    <property type="match status" value="1"/>
</dbReference>
<dbReference type="InterPro" id="IPR003100">
    <property type="entry name" value="PAZ_dom"/>
</dbReference>
<keyword evidence="5" id="KW-1185">Reference proteome</keyword>
<reference evidence="4" key="1">
    <citation type="submission" date="2023-03" db="EMBL/GenBank/DDBJ databases">
        <title>Massive genome expansion in bonnet fungi (Mycena s.s.) driven by repeated elements and novel gene families across ecological guilds.</title>
        <authorList>
            <consortium name="Lawrence Berkeley National Laboratory"/>
            <person name="Harder C.B."/>
            <person name="Miyauchi S."/>
            <person name="Viragh M."/>
            <person name="Kuo A."/>
            <person name="Thoen E."/>
            <person name="Andreopoulos B."/>
            <person name="Lu D."/>
            <person name="Skrede I."/>
            <person name="Drula E."/>
            <person name="Henrissat B."/>
            <person name="Morin E."/>
            <person name="Kohler A."/>
            <person name="Barry K."/>
            <person name="LaButti K."/>
            <person name="Morin E."/>
            <person name="Salamov A."/>
            <person name="Lipzen A."/>
            <person name="Mereny Z."/>
            <person name="Hegedus B."/>
            <person name="Baldrian P."/>
            <person name="Stursova M."/>
            <person name="Weitz H."/>
            <person name="Taylor A."/>
            <person name="Grigoriev I.V."/>
            <person name="Nagy L.G."/>
            <person name="Martin F."/>
            <person name="Kauserud H."/>
        </authorList>
    </citation>
    <scope>NUCLEOTIDE SEQUENCE</scope>
    <source>
        <strain evidence="4">CBHHK188m</strain>
    </source>
</reference>
<accession>A0AAD7NDD8</accession>
<dbReference type="Gene3D" id="2.170.260.10">
    <property type="entry name" value="paz domain"/>
    <property type="match status" value="1"/>
</dbReference>
<dbReference type="PANTHER" id="PTHR22891">
    <property type="entry name" value="EUKARYOTIC TRANSLATION INITIATION FACTOR 2C"/>
    <property type="match status" value="1"/>
</dbReference>
<feature type="compositionally biased region" description="Low complexity" evidence="1">
    <location>
        <begin position="62"/>
        <end position="71"/>
    </location>
</feature>
<evidence type="ECO:0000259" key="3">
    <source>
        <dbReference type="PROSITE" id="PS50822"/>
    </source>
</evidence>
<feature type="compositionally biased region" description="Low complexity" evidence="1">
    <location>
        <begin position="87"/>
        <end position="100"/>
    </location>
</feature>
<dbReference type="Pfam" id="PF02170">
    <property type="entry name" value="PAZ"/>
    <property type="match status" value="1"/>
</dbReference>
<proteinExistence type="predicted"/>
<dbReference type="CDD" id="cd02846">
    <property type="entry name" value="PAZ_argonaute_like"/>
    <property type="match status" value="1"/>
</dbReference>
<dbReference type="GO" id="GO:0003723">
    <property type="term" value="F:RNA binding"/>
    <property type="evidence" value="ECO:0007669"/>
    <property type="project" value="InterPro"/>
</dbReference>
<evidence type="ECO:0000259" key="2">
    <source>
        <dbReference type="PROSITE" id="PS50821"/>
    </source>
</evidence>
<dbReference type="Pfam" id="PF16487">
    <property type="entry name" value="ArgoMid"/>
    <property type="match status" value="1"/>
</dbReference>
<dbReference type="InterPro" id="IPR032472">
    <property type="entry name" value="ArgoL2"/>
</dbReference>
<evidence type="ECO:0000313" key="4">
    <source>
        <dbReference type="EMBL" id="KAJ7757239.1"/>
    </source>
</evidence>
<name>A0AAD7NDD8_9AGAR</name>
<dbReference type="PROSITE" id="PS50822">
    <property type="entry name" value="PIWI"/>
    <property type="match status" value="1"/>
</dbReference>
<dbReference type="InterPro" id="IPR032473">
    <property type="entry name" value="Argonaute_Mid_dom"/>
</dbReference>
<feature type="compositionally biased region" description="Basic and acidic residues" evidence="1">
    <location>
        <begin position="38"/>
        <end position="49"/>
    </location>
</feature>
<dbReference type="AlphaFoldDB" id="A0AAD7NDD8"/>
<dbReference type="Pfam" id="PF08699">
    <property type="entry name" value="ArgoL1"/>
    <property type="match status" value="1"/>
</dbReference>
<feature type="compositionally biased region" description="Low complexity" evidence="1">
    <location>
        <begin position="11"/>
        <end position="21"/>
    </location>
</feature>
<feature type="domain" description="Piwi" evidence="3">
    <location>
        <begin position="629"/>
        <end position="950"/>
    </location>
</feature>
<dbReference type="SMART" id="SM01163">
    <property type="entry name" value="DUF1785"/>
    <property type="match status" value="1"/>
</dbReference>
<feature type="domain" description="PAZ" evidence="2">
    <location>
        <begin position="343"/>
        <end position="455"/>
    </location>
</feature>
<dbReference type="InterPro" id="IPR036085">
    <property type="entry name" value="PAZ_dom_sf"/>
</dbReference>
<dbReference type="Pfam" id="PF16488">
    <property type="entry name" value="ArgoL2"/>
    <property type="match status" value="1"/>
</dbReference>
<organism evidence="4 5">
    <name type="scientific">Mycena maculata</name>
    <dbReference type="NCBI Taxonomy" id="230809"/>
    <lineage>
        <taxon>Eukaryota</taxon>
        <taxon>Fungi</taxon>
        <taxon>Dikarya</taxon>
        <taxon>Basidiomycota</taxon>
        <taxon>Agaricomycotina</taxon>
        <taxon>Agaricomycetes</taxon>
        <taxon>Agaricomycetidae</taxon>
        <taxon>Agaricales</taxon>
        <taxon>Marasmiineae</taxon>
        <taxon>Mycenaceae</taxon>
        <taxon>Mycena</taxon>
    </lineage>
</organism>
<evidence type="ECO:0000313" key="5">
    <source>
        <dbReference type="Proteomes" id="UP001215280"/>
    </source>
</evidence>